<evidence type="ECO:0000259" key="6">
    <source>
        <dbReference type="PROSITE" id="PS51085"/>
    </source>
</evidence>
<dbReference type="CDD" id="cd00207">
    <property type="entry name" value="fer2"/>
    <property type="match status" value="1"/>
</dbReference>
<gene>
    <name evidence="7" type="primary">ndhS</name>
    <name evidence="7" type="ORF">Pla133_32380</name>
</gene>
<keyword evidence="2" id="KW-0479">Metal-binding</keyword>
<evidence type="ECO:0000256" key="1">
    <source>
        <dbReference type="ARBA" id="ARBA00022714"/>
    </source>
</evidence>
<keyword evidence="4" id="KW-0408">Iron</keyword>
<dbReference type="InterPro" id="IPR006058">
    <property type="entry name" value="2Fe2S_fd_BS"/>
</dbReference>
<keyword evidence="3 7" id="KW-0560">Oxidoreductase</keyword>
<dbReference type="InterPro" id="IPR002888">
    <property type="entry name" value="2Fe-2S-bd"/>
</dbReference>
<dbReference type="PROSITE" id="PS00197">
    <property type="entry name" value="2FE2S_FER_1"/>
    <property type="match status" value="1"/>
</dbReference>
<dbReference type="Gene3D" id="3.10.20.30">
    <property type="match status" value="1"/>
</dbReference>
<dbReference type="InterPro" id="IPR036010">
    <property type="entry name" value="2Fe-2S_ferredoxin-like_sf"/>
</dbReference>
<proteinExistence type="predicted"/>
<dbReference type="GO" id="GO:0050138">
    <property type="term" value="F:nicotinate dehydrogenase activity"/>
    <property type="evidence" value="ECO:0007669"/>
    <property type="project" value="UniProtKB-EC"/>
</dbReference>
<dbReference type="SUPFAM" id="SSF47741">
    <property type="entry name" value="CO dehydrogenase ISP C-domain like"/>
    <property type="match status" value="1"/>
</dbReference>
<dbReference type="SUPFAM" id="SSF54292">
    <property type="entry name" value="2Fe-2S ferredoxin-like"/>
    <property type="match status" value="1"/>
</dbReference>
<name>A0A518BME4_9BACT</name>
<dbReference type="EC" id="1.17.1.5" evidence="7"/>
<dbReference type="Gene3D" id="1.10.150.120">
    <property type="entry name" value="[2Fe-2S]-binding domain"/>
    <property type="match status" value="1"/>
</dbReference>
<evidence type="ECO:0000256" key="3">
    <source>
        <dbReference type="ARBA" id="ARBA00023002"/>
    </source>
</evidence>
<keyword evidence="1" id="KW-0001">2Fe-2S</keyword>
<sequence length="159" mass="16833">MSEGWTLSVNGEERTFVGDGMTRLLDVLRESLGLVGTKEGCGEGECGSCSVLLDGDVVCSCLVPVFQVEGRDVRTIEDATAVPGLAALQDTMVTEGGVQCGACTPGIVLTAAVLLERSERPDRAAIREALAGNLCRCTGYERIFRAVEKLVDQRPRGAL</sequence>
<dbReference type="PROSITE" id="PS51085">
    <property type="entry name" value="2FE2S_FER_2"/>
    <property type="match status" value="1"/>
</dbReference>
<dbReference type="AlphaFoldDB" id="A0A518BME4"/>
<evidence type="ECO:0000256" key="5">
    <source>
        <dbReference type="ARBA" id="ARBA00023014"/>
    </source>
</evidence>
<evidence type="ECO:0000313" key="8">
    <source>
        <dbReference type="Proteomes" id="UP000316921"/>
    </source>
</evidence>
<evidence type="ECO:0000256" key="4">
    <source>
        <dbReference type="ARBA" id="ARBA00023004"/>
    </source>
</evidence>
<feature type="domain" description="2Fe-2S ferredoxin-type" evidence="6">
    <location>
        <begin position="3"/>
        <end position="79"/>
    </location>
</feature>
<dbReference type="Pfam" id="PF01799">
    <property type="entry name" value="Fer2_2"/>
    <property type="match status" value="1"/>
</dbReference>
<dbReference type="InterPro" id="IPR051452">
    <property type="entry name" value="Diverse_Oxidoreductases"/>
</dbReference>
<dbReference type="PANTHER" id="PTHR44379">
    <property type="entry name" value="OXIDOREDUCTASE WITH IRON-SULFUR SUBUNIT"/>
    <property type="match status" value="1"/>
</dbReference>
<dbReference type="PANTHER" id="PTHR44379:SF8">
    <property type="entry name" value="XANTHINE DEHYDROGENASE IRON-SULFUR-BINDING SUBUNIT XDHC-RELATED"/>
    <property type="match status" value="1"/>
</dbReference>
<protein>
    <submittedName>
        <fullName evidence="7">Nicotinate dehydrogenase small FeS subunit</fullName>
        <ecNumber evidence="7">1.17.1.5</ecNumber>
    </submittedName>
</protein>
<dbReference type="RefSeq" id="WP_145066911.1">
    <property type="nucleotide sequence ID" value="NZ_CP036287.1"/>
</dbReference>
<dbReference type="InterPro" id="IPR012675">
    <property type="entry name" value="Beta-grasp_dom_sf"/>
</dbReference>
<accession>A0A518BME4</accession>
<reference evidence="7 8" key="1">
    <citation type="submission" date="2019-02" db="EMBL/GenBank/DDBJ databases">
        <title>Deep-cultivation of Planctomycetes and their phenomic and genomic characterization uncovers novel biology.</title>
        <authorList>
            <person name="Wiegand S."/>
            <person name="Jogler M."/>
            <person name="Boedeker C."/>
            <person name="Pinto D."/>
            <person name="Vollmers J."/>
            <person name="Rivas-Marin E."/>
            <person name="Kohn T."/>
            <person name="Peeters S.H."/>
            <person name="Heuer A."/>
            <person name="Rast P."/>
            <person name="Oberbeckmann S."/>
            <person name="Bunk B."/>
            <person name="Jeske O."/>
            <person name="Meyerdierks A."/>
            <person name="Storesund J.E."/>
            <person name="Kallscheuer N."/>
            <person name="Luecker S."/>
            <person name="Lage O.M."/>
            <person name="Pohl T."/>
            <person name="Merkel B.J."/>
            <person name="Hornburger P."/>
            <person name="Mueller R.-W."/>
            <person name="Bruemmer F."/>
            <person name="Labrenz M."/>
            <person name="Spormann A.M."/>
            <person name="Op den Camp H."/>
            <person name="Overmann J."/>
            <person name="Amann R."/>
            <person name="Jetten M.S.M."/>
            <person name="Mascher T."/>
            <person name="Medema M.H."/>
            <person name="Devos D.P."/>
            <person name="Kaster A.-K."/>
            <person name="Ovreas L."/>
            <person name="Rohde M."/>
            <person name="Galperin M.Y."/>
            <person name="Jogler C."/>
        </authorList>
    </citation>
    <scope>NUCLEOTIDE SEQUENCE [LARGE SCALE GENOMIC DNA]</scope>
    <source>
        <strain evidence="7 8">Pla133</strain>
    </source>
</reference>
<keyword evidence="5" id="KW-0411">Iron-sulfur</keyword>
<evidence type="ECO:0000313" key="7">
    <source>
        <dbReference type="EMBL" id="QDU68144.1"/>
    </source>
</evidence>
<dbReference type="KEGG" id="pbap:Pla133_32380"/>
<dbReference type="GO" id="GO:0046872">
    <property type="term" value="F:metal ion binding"/>
    <property type="evidence" value="ECO:0007669"/>
    <property type="project" value="UniProtKB-KW"/>
</dbReference>
<keyword evidence="8" id="KW-1185">Reference proteome</keyword>
<evidence type="ECO:0000256" key="2">
    <source>
        <dbReference type="ARBA" id="ARBA00022723"/>
    </source>
</evidence>
<dbReference type="GO" id="GO:0051537">
    <property type="term" value="F:2 iron, 2 sulfur cluster binding"/>
    <property type="evidence" value="ECO:0007669"/>
    <property type="project" value="UniProtKB-KW"/>
</dbReference>
<dbReference type="InterPro" id="IPR001041">
    <property type="entry name" value="2Fe-2S_ferredoxin-type"/>
</dbReference>
<dbReference type="Pfam" id="PF00111">
    <property type="entry name" value="Fer2"/>
    <property type="match status" value="1"/>
</dbReference>
<organism evidence="7 8">
    <name type="scientific">Engelhardtia mirabilis</name>
    <dbReference type="NCBI Taxonomy" id="2528011"/>
    <lineage>
        <taxon>Bacteria</taxon>
        <taxon>Pseudomonadati</taxon>
        <taxon>Planctomycetota</taxon>
        <taxon>Planctomycetia</taxon>
        <taxon>Planctomycetia incertae sedis</taxon>
        <taxon>Engelhardtia</taxon>
    </lineage>
</organism>
<dbReference type="Proteomes" id="UP000316921">
    <property type="component" value="Chromosome"/>
</dbReference>
<dbReference type="InterPro" id="IPR036884">
    <property type="entry name" value="2Fe-2S-bd_dom_sf"/>
</dbReference>
<dbReference type="EMBL" id="CP036287">
    <property type="protein sequence ID" value="QDU68144.1"/>
    <property type="molecule type" value="Genomic_DNA"/>
</dbReference>